<keyword evidence="3" id="KW-0963">Cytoplasm</keyword>
<comment type="subunit">
    <text evidence="3">Homodimer.</text>
</comment>
<dbReference type="GO" id="GO:0004807">
    <property type="term" value="F:triose-phosphate isomerase activity"/>
    <property type="evidence" value="ECO:0007669"/>
    <property type="project" value="UniProtKB-UniRule"/>
</dbReference>
<dbReference type="Proteomes" id="UP000033907">
    <property type="component" value="Unassembled WGS sequence"/>
</dbReference>
<comment type="similarity">
    <text evidence="1 3">Belongs to the triosephosphate isomerase family.</text>
</comment>
<dbReference type="GO" id="GO:0019563">
    <property type="term" value="P:glycerol catabolic process"/>
    <property type="evidence" value="ECO:0007669"/>
    <property type="project" value="TreeGrafter"/>
</dbReference>
<dbReference type="InterPro" id="IPR000652">
    <property type="entry name" value="Triosephosphate_isomerase"/>
</dbReference>
<dbReference type="GO" id="GO:0005829">
    <property type="term" value="C:cytosol"/>
    <property type="evidence" value="ECO:0007669"/>
    <property type="project" value="TreeGrafter"/>
</dbReference>
<dbReference type="GO" id="GO:0006094">
    <property type="term" value="P:gluconeogenesis"/>
    <property type="evidence" value="ECO:0007669"/>
    <property type="project" value="UniProtKB-UniPathway"/>
</dbReference>
<reference evidence="4 5" key="1">
    <citation type="journal article" date="2015" name="Nature">
        <title>rRNA introns, odd ribosomes, and small enigmatic genomes across a large radiation of phyla.</title>
        <authorList>
            <person name="Brown C.T."/>
            <person name="Hug L.A."/>
            <person name="Thomas B.C."/>
            <person name="Sharon I."/>
            <person name="Castelle C.J."/>
            <person name="Singh A."/>
            <person name="Wilkins M.J."/>
            <person name="Williams K.H."/>
            <person name="Banfield J.F."/>
        </authorList>
    </citation>
    <scope>NUCLEOTIDE SEQUENCE [LARGE SCALE GENOMIC DNA]</scope>
</reference>
<evidence type="ECO:0000256" key="2">
    <source>
        <dbReference type="ARBA" id="ARBA00023235"/>
    </source>
</evidence>
<dbReference type="UniPathway" id="UPA00138"/>
<dbReference type="CDD" id="cd00311">
    <property type="entry name" value="TIM"/>
    <property type="match status" value="1"/>
</dbReference>
<dbReference type="PROSITE" id="PS51440">
    <property type="entry name" value="TIM_2"/>
    <property type="match status" value="1"/>
</dbReference>
<organism evidence="4 5">
    <name type="scientific">Candidatus Nomurabacteria bacterium GW2011_GWF2_43_24</name>
    <dbReference type="NCBI Taxonomy" id="1618778"/>
    <lineage>
        <taxon>Bacteria</taxon>
        <taxon>Candidatus Nomuraibacteriota</taxon>
    </lineage>
</organism>
<evidence type="ECO:0000313" key="5">
    <source>
        <dbReference type="Proteomes" id="UP000033907"/>
    </source>
</evidence>
<dbReference type="NCBIfam" id="TIGR00419">
    <property type="entry name" value="tim"/>
    <property type="match status" value="1"/>
</dbReference>
<dbReference type="InterPro" id="IPR013785">
    <property type="entry name" value="Aldolase_TIM"/>
</dbReference>
<protein>
    <recommendedName>
        <fullName evidence="3">Triosephosphate isomerase</fullName>
        <ecNumber evidence="3">5.3.1.1</ecNumber>
    </recommendedName>
</protein>
<dbReference type="SUPFAM" id="SSF51351">
    <property type="entry name" value="Triosephosphate isomerase (TIM)"/>
    <property type="match status" value="1"/>
</dbReference>
<dbReference type="PANTHER" id="PTHR21139:SF42">
    <property type="entry name" value="TRIOSEPHOSPHATE ISOMERASE"/>
    <property type="match status" value="1"/>
</dbReference>
<comment type="pathway">
    <text evidence="3">Carbohydrate degradation; glycolysis; D-glyceraldehyde 3-phosphate from glycerone phosphate: step 1/1.</text>
</comment>
<dbReference type="Gene3D" id="3.20.20.70">
    <property type="entry name" value="Aldolase class I"/>
    <property type="match status" value="1"/>
</dbReference>
<keyword evidence="3" id="KW-0312">Gluconeogenesis</keyword>
<comment type="catalytic activity">
    <reaction evidence="3">
        <text>D-glyceraldehyde 3-phosphate = dihydroxyacetone phosphate</text>
        <dbReference type="Rhea" id="RHEA:18585"/>
        <dbReference type="ChEBI" id="CHEBI:57642"/>
        <dbReference type="ChEBI" id="CHEBI:59776"/>
        <dbReference type="EC" id="5.3.1.1"/>
    </reaction>
</comment>
<dbReference type="InterPro" id="IPR035990">
    <property type="entry name" value="TIM_sf"/>
</dbReference>
<dbReference type="EMBL" id="LCGH01000006">
    <property type="protein sequence ID" value="KKT11422.1"/>
    <property type="molecule type" value="Genomic_DNA"/>
</dbReference>
<gene>
    <name evidence="4" type="ORF">UV91_C0006G0051</name>
</gene>
<comment type="subcellular location">
    <subcellularLocation>
        <location evidence="3">Cytoplasm</location>
    </subcellularLocation>
</comment>
<name>A0A0G1GVL2_9BACT</name>
<evidence type="ECO:0000313" key="4">
    <source>
        <dbReference type="EMBL" id="KKT11422.1"/>
    </source>
</evidence>
<dbReference type="UniPathway" id="UPA00109">
    <property type="reaction ID" value="UER00189"/>
</dbReference>
<evidence type="ECO:0000256" key="1">
    <source>
        <dbReference type="ARBA" id="ARBA00007422"/>
    </source>
</evidence>
<dbReference type="AlphaFoldDB" id="A0A0G1GVL2"/>
<comment type="caution">
    <text evidence="4">The sequence shown here is derived from an EMBL/GenBank/DDBJ whole genome shotgun (WGS) entry which is preliminary data.</text>
</comment>
<dbReference type="GO" id="GO:0006096">
    <property type="term" value="P:glycolytic process"/>
    <property type="evidence" value="ECO:0007669"/>
    <property type="project" value="UniProtKB-UniRule"/>
</dbReference>
<proteinExistence type="inferred from homology"/>
<accession>A0A0G1GVL2</accession>
<keyword evidence="2 3" id="KW-0413">Isomerase</keyword>
<sequence length="263" mass="28760">MFGQYGIIYRMSKRIVIGNWKMNPRTIQEAERLFSGVAKGISRIKKTEVAICPPFLYIEGLKKLSRKISLGAQDAFFGEVGAFTGEVSGEMLYNLGVRHVILGHSERRALGEGNGDINKKIKSALSAGLRPILCVGESERDTGHGYFNLVKSQLEECLMGVSKDSIVKVIIAYEPVWAISSTPGRKDATPEDSLEMAIFIHKILSDKFGSDSSKARIIYGGSVSGKDAGEFLRHGGVEGLLVGRASLDTKKFMEIIKIAENSE</sequence>
<dbReference type="Pfam" id="PF00121">
    <property type="entry name" value="TIM"/>
    <property type="match status" value="1"/>
</dbReference>
<keyword evidence="3" id="KW-0324">Glycolysis</keyword>
<comment type="pathway">
    <text evidence="3">Carbohydrate biosynthesis; gluconeogenesis.</text>
</comment>
<dbReference type="PATRIC" id="fig|1618778.3.peg.456"/>
<dbReference type="EC" id="5.3.1.1" evidence="3"/>
<dbReference type="PANTHER" id="PTHR21139">
    <property type="entry name" value="TRIOSEPHOSPHATE ISOMERASE"/>
    <property type="match status" value="1"/>
</dbReference>
<dbReference type="GO" id="GO:0046166">
    <property type="term" value="P:glyceraldehyde-3-phosphate biosynthetic process"/>
    <property type="evidence" value="ECO:0007669"/>
    <property type="project" value="TreeGrafter"/>
</dbReference>
<evidence type="ECO:0000256" key="3">
    <source>
        <dbReference type="RuleBase" id="RU363013"/>
    </source>
</evidence>